<keyword evidence="2" id="KW-0564">Palmitate</keyword>
<keyword evidence="3" id="KW-0175">Coiled coil</keyword>
<dbReference type="Gene3D" id="2.20.200.10">
    <property type="entry name" value="Outer membrane efflux proteins (OEP)"/>
    <property type="match status" value="1"/>
</dbReference>
<evidence type="ECO:0000256" key="2">
    <source>
        <dbReference type="RuleBase" id="RU362097"/>
    </source>
</evidence>
<comment type="subcellular location">
    <subcellularLocation>
        <location evidence="2">Cell membrane</location>
        <topology evidence="2">Lipid-anchor</topology>
    </subcellularLocation>
</comment>
<feature type="coiled-coil region" evidence="3">
    <location>
        <begin position="398"/>
        <end position="425"/>
    </location>
</feature>
<dbReference type="Proteomes" id="UP001595818">
    <property type="component" value="Unassembled WGS sequence"/>
</dbReference>
<evidence type="ECO:0000256" key="1">
    <source>
        <dbReference type="ARBA" id="ARBA00007613"/>
    </source>
</evidence>
<dbReference type="PANTHER" id="PTHR30203">
    <property type="entry name" value="OUTER MEMBRANE CATION EFFLUX PROTEIN"/>
    <property type="match status" value="1"/>
</dbReference>
<keyword evidence="2" id="KW-0449">Lipoprotein</keyword>
<dbReference type="NCBIfam" id="TIGR01845">
    <property type="entry name" value="outer_NodT"/>
    <property type="match status" value="1"/>
</dbReference>
<keyword evidence="2" id="KW-0472">Membrane</keyword>
<dbReference type="Gene3D" id="1.20.1600.10">
    <property type="entry name" value="Outer membrane efflux proteins (OEP)"/>
    <property type="match status" value="1"/>
</dbReference>
<dbReference type="RefSeq" id="WP_377066256.1">
    <property type="nucleotide sequence ID" value="NZ_JBHSJJ010000010.1"/>
</dbReference>
<keyword evidence="5" id="KW-1185">Reference proteome</keyword>
<name>A0ABV9T3U9_9BACT</name>
<evidence type="ECO:0000256" key="3">
    <source>
        <dbReference type="SAM" id="Coils"/>
    </source>
</evidence>
<evidence type="ECO:0000313" key="5">
    <source>
        <dbReference type="Proteomes" id="UP001595818"/>
    </source>
</evidence>
<comment type="caution">
    <text evidence="4">The sequence shown here is derived from an EMBL/GenBank/DDBJ whole genome shotgun (WGS) entry which is preliminary data.</text>
</comment>
<reference evidence="5" key="1">
    <citation type="journal article" date="2019" name="Int. J. Syst. Evol. Microbiol.">
        <title>The Global Catalogue of Microorganisms (GCM) 10K type strain sequencing project: providing services to taxonomists for standard genome sequencing and annotation.</title>
        <authorList>
            <consortium name="The Broad Institute Genomics Platform"/>
            <consortium name="The Broad Institute Genome Sequencing Center for Infectious Disease"/>
            <person name="Wu L."/>
            <person name="Ma J."/>
        </authorList>
    </citation>
    <scope>NUCLEOTIDE SEQUENCE [LARGE SCALE GENOMIC DNA]</scope>
    <source>
        <strain evidence="5">CGMCC 4.7466</strain>
    </source>
</reference>
<dbReference type="InterPro" id="IPR010131">
    <property type="entry name" value="MdtP/NodT-like"/>
</dbReference>
<dbReference type="InterPro" id="IPR003423">
    <property type="entry name" value="OMP_efflux"/>
</dbReference>
<proteinExistence type="inferred from homology"/>
<gene>
    <name evidence="4" type="ORF">ACFPFU_17085</name>
</gene>
<sequence>MNHLKRFLPLALIVLTIASCKVGETYQGPEYPLPDKFYGSDKLQDSLFVGGDRIATINWREFFNDTILIALIDTALENNFDVQKIAKEVEIGMEMVKQSKANLYPRLGADPFRYIREYYGGNFNNHGSNRSRRNHGPDNIPTSFYTENLVHAISLQTSWELDIWGKFRWQKEAQLAEFMETQEFQKALQTALISDIASTYFSMLMLKSQMTVAERNYELSQNTLRIVRLQYEAGETTALAIQQTESQMLRAKALIPQLEKAYISQENRLNNLLGRAPQAIESIHFLEQIDFSQQYSAGVPIELVQNRPDVAAAEYNLIASNARVGITQAMKYPALTIGASTGFNSMRLDNLIDPVSSSFAILNGALFQPIFQNRRLKTNHRIAIKEKEIAELDFKETITTAVTEVSNALVNIEKLQEEYEIVEERLGITTQGLGNAGLLFQSGFANYLEVINAQEDFLQTNLDRVQLQMLLALAKVELYRSLGGGWQD</sequence>
<keyword evidence="2" id="KW-1134">Transmembrane beta strand</keyword>
<dbReference type="Pfam" id="PF02321">
    <property type="entry name" value="OEP"/>
    <property type="match status" value="2"/>
</dbReference>
<protein>
    <submittedName>
        <fullName evidence="4">Efflux transporter outer membrane subunit</fullName>
    </submittedName>
</protein>
<dbReference type="SUPFAM" id="SSF56954">
    <property type="entry name" value="Outer membrane efflux proteins (OEP)"/>
    <property type="match status" value="1"/>
</dbReference>
<evidence type="ECO:0000313" key="4">
    <source>
        <dbReference type="EMBL" id="MFC4873420.1"/>
    </source>
</evidence>
<keyword evidence="2" id="KW-0812">Transmembrane</keyword>
<accession>A0ABV9T3U9</accession>
<organism evidence="4 5">
    <name type="scientific">Negadavirga shengliensis</name>
    <dbReference type="NCBI Taxonomy" id="1389218"/>
    <lineage>
        <taxon>Bacteria</taxon>
        <taxon>Pseudomonadati</taxon>
        <taxon>Bacteroidota</taxon>
        <taxon>Cytophagia</taxon>
        <taxon>Cytophagales</taxon>
        <taxon>Cyclobacteriaceae</taxon>
        <taxon>Negadavirga</taxon>
    </lineage>
</organism>
<dbReference type="PROSITE" id="PS51257">
    <property type="entry name" value="PROKAR_LIPOPROTEIN"/>
    <property type="match status" value="1"/>
</dbReference>
<dbReference type="PANTHER" id="PTHR30203:SF30">
    <property type="entry name" value="OUTER MEMBRANE PROTEIN-RELATED"/>
    <property type="match status" value="1"/>
</dbReference>
<dbReference type="EMBL" id="JBHSJJ010000010">
    <property type="protein sequence ID" value="MFC4873420.1"/>
    <property type="molecule type" value="Genomic_DNA"/>
</dbReference>
<comment type="similarity">
    <text evidence="1 2">Belongs to the outer membrane factor (OMF) (TC 1.B.17) family.</text>
</comment>